<reference evidence="2" key="1">
    <citation type="submission" date="2022-03" db="EMBL/GenBank/DDBJ databases">
        <authorList>
            <person name="Martin C."/>
        </authorList>
    </citation>
    <scope>NUCLEOTIDE SEQUENCE</scope>
</reference>
<dbReference type="Proteomes" id="UP000749559">
    <property type="component" value="Unassembled WGS sequence"/>
</dbReference>
<proteinExistence type="predicted"/>
<evidence type="ECO:0000256" key="1">
    <source>
        <dbReference type="SAM" id="MobiDB-lite"/>
    </source>
</evidence>
<comment type="caution">
    <text evidence="2">The sequence shown here is derived from an EMBL/GenBank/DDBJ whole genome shotgun (WGS) entry which is preliminary data.</text>
</comment>
<sequence length="117" mass="12218">GCLIIFTTILTTLLIFIPKAIIIAKGGDPLSIKLFSPIGAAFGFLETVAGEGQMPGLGAAKSLNMPGVALAAGKIGRSNQGSDLSNAFHQHGKIGPVNEQSEHKSSLYKAYRWVPSP</sequence>
<feature type="region of interest" description="Disordered" evidence="1">
    <location>
        <begin position="83"/>
        <end position="106"/>
    </location>
</feature>
<dbReference type="EMBL" id="CAIIXF020000003">
    <property type="protein sequence ID" value="CAH1778485.1"/>
    <property type="molecule type" value="Genomic_DNA"/>
</dbReference>
<organism evidence="2 3">
    <name type="scientific">Owenia fusiformis</name>
    <name type="common">Polychaete worm</name>
    <dbReference type="NCBI Taxonomy" id="6347"/>
    <lineage>
        <taxon>Eukaryota</taxon>
        <taxon>Metazoa</taxon>
        <taxon>Spiralia</taxon>
        <taxon>Lophotrochozoa</taxon>
        <taxon>Annelida</taxon>
        <taxon>Polychaeta</taxon>
        <taxon>Sedentaria</taxon>
        <taxon>Canalipalpata</taxon>
        <taxon>Sabellida</taxon>
        <taxon>Oweniida</taxon>
        <taxon>Oweniidae</taxon>
        <taxon>Owenia</taxon>
    </lineage>
</organism>
<dbReference type="AlphaFoldDB" id="A0A8S4NC49"/>
<name>A0A8S4NC49_OWEFU</name>
<evidence type="ECO:0000313" key="3">
    <source>
        <dbReference type="Proteomes" id="UP000749559"/>
    </source>
</evidence>
<gene>
    <name evidence="2" type="ORF">OFUS_LOCUS5394</name>
</gene>
<evidence type="ECO:0000313" key="2">
    <source>
        <dbReference type="EMBL" id="CAH1778485.1"/>
    </source>
</evidence>
<feature type="non-terminal residue" evidence="2">
    <location>
        <position position="1"/>
    </location>
</feature>
<protein>
    <submittedName>
        <fullName evidence="2">Uncharacterized protein</fullName>
    </submittedName>
</protein>
<accession>A0A8S4NC49</accession>
<keyword evidence="3" id="KW-1185">Reference proteome</keyword>